<reference evidence="2" key="1">
    <citation type="submission" date="2019-12" db="EMBL/GenBank/DDBJ databases">
        <title>Clostridiaceae gen. nov. sp. nov., isolated from sediment in Xinjiang, China.</title>
        <authorList>
            <person name="Zhang R."/>
        </authorList>
    </citation>
    <scope>NUCLEOTIDE SEQUENCE</scope>
    <source>
        <strain evidence="2">D2Q-11</strain>
    </source>
</reference>
<gene>
    <name evidence="2" type="ORF">GOQ27_16310</name>
</gene>
<comment type="caution">
    <text evidence="2">The sequence shown here is derived from an EMBL/GenBank/DDBJ whole genome shotgun (WGS) entry which is preliminary data.</text>
</comment>
<feature type="transmembrane region" description="Helical" evidence="1">
    <location>
        <begin position="654"/>
        <end position="673"/>
    </location>
</feature>
<feature type="transmembrane region" description="Helical" evidence="1">
    <location>
        <begin position="460"/>
        <end position="479"/>
    </location>
</feature>
<keyword evidence="1" id="KW-1133">Transmembrane helix</keyword>
<keyword evidence="3" id="KW-1185">Reference proteome</keyword>
<feature type="transmembrane region" description="Helical" evidence="1">
    <location>
        <begin position="427"/>
        <end position="448"/>
    </location>
</feature>
<dbReference type="RefSeq" id="WP_203367940.1">
    <property type="nucleotide sequence ID" value="NZ_WSFT01000053.1"/>
</dbReference>
<feature type="transmembrane region" description="Helical" evidence="1">
    <location>
        <begin position="602"/>
        <end position="619"/>
    </location>
</feature>
<dbReference type="Proteomes" id="UP000724672">
    <property type="component" value="Unassembled WGS sequence"/>
</dbReference>
<evidence type="ECO:0000256" key="1">
    <source>
        <dbReference type="SAM" id="Phobius"/>
    </source>
</evidence>
<protein>
    <submittedName>
        <fullName evidence="2">Uncharacterized protein</fullName>
    </submittedName>
</protein>
<keyword evidence="1" id="KW-0812">Transmembrane</keyword>
<feature type="transmembrane region" description="Helical" evidence="1">
    <location>
        <begin position="631"/>
        <end position="648"/>
    </location>
</feature>
<feature type="transmembrane region" description="Helical" evidence="1">
    <location>
        <begin position="491"/>
        <end position="509"/>
    </location>
</feature>
<name>A0A942V2Q2_9FIRM</name>
<feature type="transmembrane region" description="Helical" evidence="1">
    <location>
        <begin position="515"/>
        <end position="531"/>
    </location>
</feature>
<keyword evidence="1" id="KW-0472">Membrane</keyword>
<feature type="transmembrane region" description="Helical" evidence="1">
    <location>
        <begin position="543"/>
        <end position="563"/>
    </location>
</feature>
<evidence type="ECO:0000313" key="3">
    <source>
        <dbReference type="Proteomes" id="UP000724672"/>
    </source>
</evidence>
<feature type="transmembrane region" description="Helical" evidence="1">
    <location>
        <begin position="403"/>
        <end position="420"/>
    </location>
</feature>
<accession>A0A942V2Q2</accession>
<dbReference type="AlphaFoldDB" id="A0A942V2Q2"/>
<sequence length="681" mass="77461">MKRYRYILFIILVFTILLNNTICLGYNDSRVSNFYIVVINRLTLEDIDELESLKKIISEGSIGLMNPKGASSYTNYEGFGTLNSTNKILAKVENYYPIDISKEQGLLGQDTIVDSNNSMIEQIIDTNKNSLYNPDIGIIGKILHLNNIKTAVFDYSDTADTFVGKTKLIAMDKEGEVDYTSIYYSNYNNEDDISNYYNNIFNNLSRVKDSSDFIVIDTENLNNTLSSRIDTLNRIDNFLNVMINNIDKSKDKMIIISPNIQEELSKGLTPIVIWGKDIKRGILYSDSTKREGILTNLDVAPYIIESFGISSEYLDSSGVVNIERESNFDYIKNINNIINRTSNIREETFKIVTILGFIFLFLYLILNIFRIKNLYISILLEHTTYIFILVPFVLLISSIFDNNIYFTMIFLAVLLVLFKVRGINPKYICGLTFITIVIDLLNGSKLIASSVLGYDPLIGARYYGLGNEMAGILIFNMIYFTKIMIKNNEGLKILFIYFFTFIIVISPSWGSNLGAGLSILSMLLYIIYQGLKEKNHHRIIMKIISFGIIIISMVIVYIMFFSIEESHISEFLNKISSHGVVSVLDIFKRKILVNIRLLGDSMWNKILFITIPTICILLNQLTKNNIVEKQELLLINSLIVGSIVGFLVNDSGLLLSALANLYLSIFLIYVTIIKGKYKGSE</sequence>
<evidence type="ECO:0000313" key="2">
    <source>
        <dbReference type="EMBL" id="MBS4540042.1"/>
    </source>
</evidence>
<organism evidence="2 3">
    <name type="scientific">Anaeromonas frigoriresistens</name>
    <dbReference type="NCBI Taxonomy" id="2683708"/>
    <lineage>
        <taxon>Bacteria</taxon>
        <taxon>Bacillati</taxon>
        <taxon>Bacillota</taxon>
        <taxon>Tissierellia</taxon>
        <taxon>Tissierellales</taxon>
        <taxon>Thermohalobacteraceae</taxon>
        <taxon>Anaeromonas</taxon>
    </lineage>
</organism>
<feature type="transmembrane region" description="Helical" evidence="1">
    <location>
        <begin position="378"/>
        <end position="397"/>
    </location>
</feature>
<dbReference type="EMBL" id="WSFT01000053">
    <property type="protein sequence ID" value="MBS4540042.1"/>
    <property type="molecule type" value="Genomic_DNA"/>
</dbReference>
<proteinExistence type="predicted"/>
<feature type="transmembrane region" description="Helical" evidence="1">
    <location>
        <begin position="348"/>
        <end position="366"/>
    </location>
</feature>